<dbReference type="Proteomes" id="UP000236845">
    <property type="component" value="Unassembled WGS sequence"/>
</dbReference>
<gene>
    <name evidence="2" type="ORF">COT26_00185</name>
</gene>
<evidence type="ECO:0000259" key="1">
    <source>
        <dbReference type="PROSITE" id="PS50878"/>
    </source>
</evidence>
<dbReference type="PANTHER" id="PTHR34047">
    <property type="entry name" value="NUCLEAR INTRON MATURASE 1, MITOCHONDRIAL-RELATED"/>
    <property type="match status" value="1"/>
</dbReference>
<dbReference type="CDD" id="cd01651">
    <property type="entry name" value="RT_G2_intron"/>
    <property type="match status" value="1"/>
</dbReference>
<comment type="caution">
    <text evidence="2">The sequence shown here is derived from an EMBL/GenBank/DDBJ whole genome shotgun (WGS) entry which is preliminary data.</text>
</comment>
<dbReference type="EMBL" id="PEXW01000003">
    <property type="protein sequence ID" value="PIS41036.1"/>
    <property type="molecule type" value="Genomic_DNA"/>
</dbReference>
<evidence type="ECO:0000313" key="3">
    <source>
        <dbReference type="Proteomes" id="UP000236845"/>
    </source>
</evidence>
<dbReference type="InterPro" id="IPR000477">
    <property type="entry name" value="RT_dom"/>
</dbReference>
<dbReference type="InterPro" id="IPR051083">
    <property type="entry name" value="GrpII_Intron_Splice-Mob/Def"/>
</dbReference>
<proteinExistence type="predicted"/>
<accession>A0A2H0YRH6</accession>
<dbReference type="InterPro" id="IPR043502">
    <property type="entry name" value="DNA/RNA_pol_sf"/>
</dbReference>
<organism evidence="2 3">
    <name type="scientific">Candidatus Kerfeldbacteria bacterium CG08_land_8_20_14_0_20_43_14</name>
    <dbReference type="NCBI Taxonomy" id="2014246"/>
    <lineage>
        <taxon>Bacteria</taxon>
        <taxon>Candidatus Kerfeldiibacteriota</taxon>
    </lineage>
</organism>
<dbReference type="Pfam" id="PF00078">
    <property type="entry name" value="RVT_1"/>
    <property type="match status" value="1"/>
</dbReference>
<dbReference type="PROSITE" id="PS50878">
    <property type="entry name" value="RT_POL"/>
    <property type="match status" value="1"/>
</dbReference>
<dbReference type="AlphaFoldDB" id="A0A2H0YRH6"/>
<dbReference type="SUPFAM" id="SSF56672">
    <property type="entry name" value="DNA/RNA polymerases"/>
    <property type="match status" value="1"/>
</dbReference>
<dbReference type="PANTHER" id="PTHR34047:SF8">
    <property type="entry name" value="PROTEIN YKFC"/>
    <property type="match status" value="1"/>
</dbReference>
<feature type="domain" description="Reverse transcriptase" evidence="1">
    <location>
        <begin position="1"/>
        <end position="280"/>
    </location>
</feature>
<evidence type="ECO:0000313" key="2">
    <source>
        <dbReference type="EMBL" id="PIS41036.1"/>
    </source>
</evidence>
<sequence>MKIHNDIFKRIISLENLFCAWDEFKKDKRKKKDVMRFEWRLEENIFRLHYELRHKHYRHEPYTSFYITDPKVRHIHKATVRDRILHHAMFAVLNPLFEPSFIPHSFSCQIGKGMHRGVNVLERMLRQESHNHTKPCFALKCDIQKFFGSVDHDILFSILVRRIQDDDALWLIKEIIGSFRSENTTIFERKGLPIGNLTSQLFANIYLNELDQYVKHILRAKKYVRYTDDFVIISEDYTYLANIIMPLREFLANRLLLNLHPRKMTIRKFSQGIDFLGYVVLPRYRVLRTKTERRIFRKLHLRTIDFRNGNIRQETLKQSLQSYLGVLSHANAYLLSQELQNHFWYWQNE</sequence>
<name>A0A2H0YRH6_9BACT</name>
<reference evidence="3" key="1">
    <citation type="submission" date="2017-09" db="EMBL/GenBank/DDBJ databases">
        <title>Depth-based differentiation of microbial function through sediment-hosted aquifers and enrichment of novel symbionts in the deep terrestrial subsurface.</title>
        <authorList>
            <person name="Probst A.J."/>
            <person name="Ladd B."/>
            <person name="Jarett J.K."/>
            <person name="Geller-Mcgrath D.E."/>
            <person name="Sieber C.M.K."/>
            <person name="Emerson J.B."/>
            <person name="Anantharaman K."/>
            <person name="Thomas B.C."/>
            <person name="Malmstrom R."/>
            <person name="Stieglmeier M."/>
            <person name="Klingl A."/>
            <person name="Woyke T."/>
            <person name="Ryan C.M."/>
            <person name="Banfield J.F."/>
        </authorList>
    </citation>
    <scope>NUCLEOTIDE SEQUENCE [LARGE SCALE GENOMIC DNA]</scope>
</reference>
<protein>
    <submittedName>
        <fullName evidence="2">RNA-dependent DNA polymerase</fullName>
    </submittedName>
</protein>